<evidence type="ECO:0000256" key="1">
    <source>
        <dbReference type="SAM" id="MobiDB-lite"/>
    </source>
</evidence>
<evidence type="ECO:0000313" key="3">
    <source>
        <dbReference type="Proteomes" id="UP000324897"/>
    </source>
</evidence>
<reference evidence="2 3" key="1">
    <citation type="journal article" date="2019" name="Sci. Rep.">
        <title>A high-quality genome of Eragrostis curvula grass provides insights into Poaceae evolution and supports new strategies to enhance forage quality.</title>
        <authorList>
            <person name="Carballo J."/>
            <person name="Santos B.A.C.M."/>
            <person name="Zappacosta D."/>
            <person name="Garbus I."/>
            <person name="Selva J.P."/>
            <person name="Gallo C.A."/>
            <person name="Diaz A."/>
            <person name="Albertini E."/>
            <person name="Caccamo M."/>
            <person name="Echenique V."/>
        </authorList>
    </citation>
    <scope>NUCLEOTIDE SEQUENCE [LARGE SCALE GENOMIC DNA]</scope>
    <source>
        <strain evidence="3">cv. Victoria</strain>
        <tissue evidence="2">Leaf</tissue>
    </source>
</reference>
<dbReference type="EMBL" id="RWGY01000039">
    <property type="protein sequence ID" value="TVU08266.1"/>
    <property type="molecule type" value="Genomic_DNA"/>
</dbReference>
<gene>
    <name evidence="2" type="ORF">EJB05_41664</name>
</gene>
<feature type="region of interest" description="Disordered" evidence="1">
    <location>
        <begin position="1"/>
        <end position="55"/>
    </location>
</feature>
<dbReference type="Gramene" id="TVU08266">
    <property type="protein sequence ID" value="TVU08266"/>
    <property type="gene ID" value="EJB05_41664"/>
</dbReference>
<feature type="compositionally biased region" description="Polar residues" evidence="1">
    <location>
        <begin position="33"/>
        <end position="55"/>
    </location>
</feature>
<evidence type="ECO:0000313" key="2">
    <source>
        <dbReference type="EMBL" id="TVU08266.1"/>
    </source>
</evidence>
<keyword evidence="3" id="KW-1185">Reference proteome</keyword>
<dbReference type="Proteomes" id="UP000324897">
    <property type="component" value="Chromosome 3"/>
</dbReference>
<protein>
    <submittedName>
        <fullName evidence="2">Uncharacterized protein</fullName>
    </submittedName>
</protein>
<accession>A0A5J9TA72</accession>
<proteinExistence type="predicted"/>
<feature type="compositionally biased region" description="Polar residues" evidence="1">
    <location>
        <begin position="13"/>
        <end position="24"/>
    </location>
</feature>
<dbReference type="AlphaFoldDB" id="A0A5J9TA72"/>
<comment type="caution">
    <text evidence="2">The sequence shown here is derived from an EMBL/GenBank/DDBJ whole genome shotgun (WGS) entry which is preliminary data.</text>
</comment>
<name>A0A5J9TA72_9POAL</name>
<sequence length="99" mass="10727">MPRPLGLRHLPCSAQTMGEHTSTHVVAPRPRDTWTTSRPASTQTHSPSRAHQCSCTRAQTVTRTGGCEKFQVELGIDSLQDCPDAEDGAPNLGTGKKFQ</sequence>
<feature type="region of interest" description="Disordered" evidence="1">
    <location>
        <begin position="79"/>
        <end position="99"/>
    </location>
</feature>
<organism evidence="2 3">
    <name type="scientific">Eragrostis curvula</name>
    <name type="common">weeping love grass</name>
    <dbReference type="NCBI Taxonomy" id="38414"/>
    <lineage>
        <taxon>Eukaryota</taxon>
        <taxon>Viridiplantae</taxon>
        <taxon>Streptophyta</taxon>
        <taxon>Embryophyta</taxon>
        <taxon>Tracheophyta</taxon>
        <taxon>Spermatophyta</taxon>
        <taxon>Magnoliopsida</taxon>
        <taxon>Liliopsida</taxon>
        <taxon>Poales</taxon>
        <taxon>Poaceae</taxon>
        <taxon>PACMAD clade</taxon>
        <taxon>Chloridoideae</taxon>
        <taxon>Eragrostideae</taxon>
        <taxon>Eragrostidinae</taxon>
        <taxon>Eragrostis</taxon>
    </lineage>
</organism>